<accession>A0ABT1CQM7</accession>
<evidence type="ECO:0000256" key="1">
    <source>
        <dbReference type="ARBA" id="ARBA00004842"/>
    </source>
</evidence>
<feature type="binding site" evidence="11">
    <location>
        <position position="44"/>
    </location>
    <ligand>
        <name>Mg(2+)</name>
        <dbReference type="ChEBI" id="CHEBI:18420"/>
    </ligand>
</feature>
<dbReference type="NCBIfam" id="NF010552">
    <property type="entry name" value="PRK13946.1"/>
    <property type="match status" value="1"/>
</dbReference>
<dbReference type="InterPro" id="IPR031322">
    <property type="entry name" value="Shikimate/glucono_kinase"/>
</dbReference>
<comment type="subcellular location">
    <subcellularLocation>
        <location evidence="11">Cytoplasm</location>
    </subcellularLocation>
</comment>
<evidence type="ECO:0000256" key="8">
    <source>
        <dbReference type="ARBA" id="ARBA00022840"/>
    </source>
</evidence>
<keyword evidence="4 11" id="KW-0028">Amino-acid biosynthesis</keyword>
<dbReference type="InterPro" id="IPR023000">
    <property type="entry name" value="Shikimate_kinase_CS"/>
</dbReference>
<evidence type="ECO:0000256" key="3">
    <source>
        <dbReference type="ARBA" id="ARBA00012154"/>
    </source>
</evidence>
<keyword evidence="6 11" id="KW-0547">Nucleotide-binding</keyword>
<evidence type="ECO:0000256" key="7">
    <source>
        <dbReference type="ARBA" id="ARBA00022777"/>
    </source>
</evidence>
<dbReference type="InterPro" id="IPR027417">
    <property type="entry name" value="P-loop_NTPase"/>
</dbReference>
<dbReference type="EC" id="2.7.1.71" evidence="3 11"/>
<evidence type="ECO:0000256" key="11">
    <source>
        <dbReference type="HAMAP-Rule" id="MF_00109"/>
    </source>
</evidence>
<keyword evidence="8 11" id="KW-0067">ATP-binding</keyword>
<evidence type="ECO:0000256" key="5">
    <source>
        <dbReference type="ARBA" id="ARBA00022679"/>
    </source>
</evidence>
<evidence type="ECO:0000313" key="12">
    <source>
        <dbReference type="EMBL" id="MCO6408506.1"/>
    </source>
</evidence>
<dbReference type="PRINTS" id="PR01100">
    <property type="entry name" value="SHIKIMTKNASE"/>
</dbReference>
<feature type="binding site" evidence="11">
    <location>
        <begin position="40"/>
        <end position="45"/>
    </location>
    <ligand>
        <name>ATP</name>
        <dbReference type="ChEBI" id="CHEBI:30616"/>
    </ligand>
</feature>
<dbReference type="Gene3D" id="3.40.50.300">
    <property type="entry name" value="P-loop containing nucleotide triphosphate hydrolases"/>
    <property type="match status" value="1"/>
</dbReference>
<evidence type="ECO:0000256" key="2">
    <source>
        <dbReference type="ARBA" id="ARBA00006997"/>
    </source>
</evidence>
<dbReference type="SUPFAM" id="SSF52540">
    <property type="entry name" value="P-loop containing nucleoside triphosphate hydrolases"/>
    <property type="match status" value="1"/>
</dbReference>
<evidence type="ECO:0000313" key="13">
    <source>
        <dbReference type="Proteomes" id="UP001320715"/>
    </source>
</evidence>
<comment type="function">
    <text evidence="11">Catalyzes the specific phosphorylation of the 3-hydroxyl group of shikimic acid using ATP as a cosubstrate.</text>
</comment>
<dbReference type="PANTHER" id="PTHR21087:SF16">
    <property type="entry name" value="SHIKIMATE KINASE 1, CHLOROPLASTIC"/>
    <property type="match status" value="1"/>
</dbReference>
<evidence type="ECO:0000256" key="6">
    <source>
        <dbReference type="ARBA" id="ARBA00022741"/>
    </source>
</evidence>
<feature type="binding site" evidence="11">
    <location>
        <position position="146"/>
    </location>
    <ligand>
        <name>ATP</name>
        <dbReference type="ChEBI" id="CHEBI:30616"/>
    </ligand>
</feature>
<dbReference type="EMBL" id="JAAAML010000002">
    <property type="protein sequence ID" value="MCO6408506.1"/>
    <property type="molecule type" value="Genomic_DNA"/>
</dbReference>
<keyword evidence="11" id="KW-0963">Cytoplasm</keyword>
<evidence type="ECO:0000256" key="10">
    <source>
        <dbReference type="ARBA" id="ARBA00048567"/>
    </source>
</evidence>
<comment type="caution">
    <text evidence="12">The sequence shown here is derived from an EMBL/GenBank/DDBJ whole genome shotgun (WGS) entry which is preliminary data.</text>
</comment>
<comment type="similarity">
    <text evidence="2 11">Belongs to the shikimate kinase family.</text>
</comment>
<dbReference type="CDD" id="cd00464">
    <property type="entry name" value="SK"/>
    <property type="match status" value="1"/>
</dbReference>
<comment type="subunit">
    <text evidence="11">Monomer.</text>
</comment>
<protein>
    <recommendedName>
        <fullName evidence="3 11">Shikimate kinase</fullName>
        <shortName evidence="11">SK</shortName>
        <ecNumber evidence="3 11">2.7.1.71</ecNumber>
    </recommendedName>
</protein>
<keyword evidence="7 11" id="KW-0418">Kinase</keyword>
<organism evidence="12 13">
    <name type="scientific">Hoeflea alexandrii</name>
    <dbReference type="NCBI Taxonomy" id="288436"/>
    <lineage>
        <taxon>Bacteria</taxon>
        <taxon>Pseudomonadati</taxon>
        <taxon>Pseudomonadota</taxon>
        <taxon>Alphaproteobacteria</taxon>
        <taxon>Hyphomicrobiales</taxon>
        <taxon>Rhizobiaceae</taxon>
        <taxon>Hoeflea</taxon>
    </lineage>
</organism>
<feature type="binding site" evidence="11">
    <location>
        <position position="108"/>
    </location>
    <ligand>
        <name>substrate</name>
    </ligand>
</feature>
<evidence type="ECO:0000256" key="4">
    <source>
        <dbReference type="ARBA" id="ARBA00022605"/>
    </source>
</evidence>
<keyword evidence="13" id="KW-1185">Reference proteome</keyword>
<comment type="pathway">
    <text evidence="1 11">Metabolic intermediate biosynthesis; chorismate biosynthesis; chorismate from D-erythrose 4-phosphate and phosphoenolpyruvate: step 5/7.</text>
</comment>
<reference evidence="12 13" key="1">
    <citation type="submission" date="2020-01" db="EMBL/GenBank/DDBJ databases">
        <title>Genomes of bacteria type strains.</title>
        <authorList>
            <person name="Chen J."/>
            <person name="Zhu S."/>
            <person name="Yang J."/>
        </authorList>
    </citation>
    <scope>NUCLEOTIDE SEQUENCE [LARGE SCALE GENOMIC DNA]</scope>
    <source>
        <strain evidence="12 13">DSM 16655</strain>
    </source>
</reference>
<keyword evidence="11" id="KW-0479">Metal-binding</keyword>
<sequence length="207" mass="23027">MARGRGRQLTQPQAIAPEQDIEKARRVLGHRNLVFVGLMGAGKSAIGRLVAQMLGIPFVDSDHEIERVSRMTIPELFEAYGEPEFRALEARVIKRLLKTGPRVLSTGGGAFMNDTTRAMVLANGLSVWLKADLEVLWTRVSKRDSRPLLKTANPKQTLSDLLDQRYPVYAKADVTVQSRDDDKDIIAAETVMALARLDSRQETVSDQ</sequence>
<dbReference type="HAMAP" id="MF_00109">
    <property type="entry name" value="Shikimate_kinase"/>
    <property type="match status" value="1"/>
</dbReference>
<feature type="binding site" evidence="11">
    <location>
        <position position="86"/>
    </location>
    <ligand>
        <name>substrate</name>
    </ligand>
</feature>
<gene>
    <name evidence="11" type="primary">aroK</name>
    <name evidence="12" type="ORF">GTW23_10005</name>
</gene>
<evidence type="ECO:0000256" key="9">
    <source>
        <dbReference type="ARBA" id="ARBA00023141"/>
    </source>
</evidence>
<comment type="cofactor">
    <cofactor evidence="11">
        <name>Mg(2+)</name>
        <dbReference type="ChEBI" id="CHEBI:18420"/>
    </cofactor>
    <text evidence="11">Binds 1 Mg(2+) ion per subunit.</text>
</comment>
<comment type="caution">
    <text evidence="11">Lacks conserved residue(s) required for the propagation of feature annotation.</text>
</comment>
<dbReference type="GO" id="GO:0004765">
    <property type="term" value="F:shikimate kinase activity"/>
    <property type="evidence" value="ECO:0007669"/>
    <property type="project" value="UniProtKB-EC"/>
</dbReference>
<dbReference type="Proteomes" id="UP001320715">
    <property type="component" value="Unassembled WGS sequence"/>
</dbReference>
<comment type="catalytic activity">
    <reaction evidence="10 11">
        <text>shikimate + ATP = 3-phosphoshikimate + ADP + H(+)</text>
        <dbReference type="Rhea" id="RHEA:13121"/>
        <dbReference type="ChEBI" id="CHEBI:15378"/>
        <dbReference type="ChEBI" id="CHEBI:30616"/>
        <dbReference type="ChEBI" id="CHEBI:36208"/>
        <dbReference type="ChEBI" id="CHEBI:145989"/>
        <dbReference type="ChEBI" id="CHEBI:456216"/>
        <dbReference type="EC" id="2.7.1.71"/>
    </reaction>
</comment>
<name>A0ABT1CQM7_9HYPH</name>
<keyword evidence="5 11" id="KW-0808">Transferase</keyword>
<proteinExistence type="inferred from homology"/>
<feature type="binding site" evidence="11">
    <location>
        <position position="165"/>
    </location>
    <ligand>
        <name>substrate</name>
    </ligand>
</feature>
<dbReference type="PANTHER" id="PTHR21087">
    <property type="entry name" value="SHIKIMATE KINASE"/>
    <property type="match status" value="1"/>
</dbReference>
<keyword evidence="9 11" id="KW-0057">Aromatic amino acid biosynthesis</keyword>
<keyword evidence="11" id="KW-0460">Magnesium</keyword>
<dbReference type="Pfam" id="PF01202">
    <property type="entry name" value="SKI"/>
    <property type="match status" value="1"/>
</dbReference>
<feature type="binding site" evidence="11">
    <location>
        <position position="62"/>
    </location>
    <ligand>
        <name>substrate</name>
    </ligand>
</feature>
<dbReference type="PROSITE" id="PS01128">
    <property type="entry name" value="SHIKIMATE_KINASE"/>
    <property type="match status" value="1"/>
</dbReference>
<dbReference type="InterPro" id="IPR000623">
    <property type="entry name" value="Shikimate_kinase/TSH1"/>
</dbReference>